<dbReference type="InterPro" id="IPR036305">
    <property type="entry name" value="RGS_sf"/>
</dbReference>
<feature type="domain" description="PXA" evidence="7">
    <location>
        <begin position="94"/>
        <end position="260"/>
    </location>
</feature>
<organism evidence="8 9">
    <name type="scientific">Patiria miniata</name>
    <name type="common">Bat star</name>
    <name type="synonym">Asterina miniata</name>
    <dbReference type="NCBI Taxonomy" id="46514"/>
    <lineage>
        <taxon>Eukaryota</taxon>
        <taxon>Metazoa</taxon>
        <taxon>Echinodermata</taxon>
        <taxon>Eleutherozoa</taxon>
        <taxon>Asterozoa</taxon>
        <taxon>Asteroidea</taxon>
        <taxon>Valvatacea</taxon>
        <taxon>Valvatida</taxon>
        <taxon>Asterinidae</taxon>
        <taxon>Patiria</taxon>
    </lineage>
</organism>
<dbReference type="Proteomes" id="UP000887568">
    <property type="component" value="Unplaced"/>
</dbReference>
<dbReference type="InterPro" id="IPR044926">
    <property type="entry name" value="RGS_subdomain_2"/>
</dbReference>
<dbReference type="AlphaFoldDB" id="A0A914AI72"/>
<dbReference type="InterPro" id="IPR003114">
    <property type="entry name" value="Phox_assoc"/>
</dbReference>
<feature type="compositionally biased region" description="Acidic residues" evidence="3">
    <location>
        <begin position="765"/>
        <end position="781"/>
    </location>
</feature>
<dbReference type="PROSITE" id="PS50132">
    <property type="entry name" value="RGS"/>
    <property type="match status" value="1"/>
</dbReference>
<dbReference type="Pfam" id="PF00787">
    <property type="entry name" value="PX"/>
    <property type="match status" value="1"/>
</dbReference>
<dbReference type="RefSeq" id="XP_038063088.1">
    <property type="nucleotide sequence ID" value="XM_038207160.1"/>
</dbReference>
<proteinExistence type="inferred from homology"/>
<evidence type="ECO:0000259" key="5">
    <source>
        <dbReference type="PROSITE" id="PS50132"/>
    </source>
</evidence>
<evidence type="ECO:0000313" key="8">
    <source>
        <dbReference type="EnsemblMetazoa" id="XP_038063089.1"/>
    </source>
</evidence>
<dbReference type="RefSeq" id="XP_038063089.1">
    <property type="nucleotide sequence ID" value="XM_038207161.1"/>
</dbReference>
<dbReference type="SUPFAM" id="SSF64268">
    <property type="entry name" value="PX domain"/>
    <property type="match status" value="1"/>
</dbReference>
<dbReference type="PANTHER" id="PTHR22775">
    <property type="entry name" value="SORTING NEXIN"/>
    <property type="match status" value="1"/>
</dbReference>
<keyword evidence="4" id="KW-1133">Transmembrane helix</keyword>
<dbReference type="OMA" id="HKSATHQ"/>
<name>A0A914AI72_PATMI</name>
<keyword evidence="2" id="KW-0175">Coiled coil</keyword>
<dbReference type="GO" id="GO:0035091">
    <property type="term" value="F:phosphatidylinositol binding"/>
    <property type="evidence" value="ECO:0007669"/>
    <property type="project" value="InterPro"/>
</dbReference>
<dbReference type="SMART" id="SM00313">
    <property type="entry name" value="PXA"/>
    <property type="match status" value="1"/>
</dbReference>
<feature type="compositionally biased region" description="Basic and acidic residues" evidence="3">
    <location>
        <begin position="983"/>
        <end position="1001"/>
    </location>
</feature>
<evidence type="ECO:0000313" key="9">
    <source>
        <dbReference type="Proteomes" id="UP000887568"/>
    </source>
</evidence>
<feature type="compositionally biased region" description="Acidic residues" evidence="3">
    <location>
        <begin position="1002"/>
        <end position="1055"/>
    </location>
</feature>
<dbReference type="SUPFAM" id="SSF48097">
    <property type="entry name" value="Regulator of G-protein signaling, RGS"/>
    <property type="match status" value="1"/>
</dbReference>
<feature type="compositionally biased region" description="Acidic residues" evidence="3">
    <location>
        <begin position="969"/>
        <end position="982"/>
    </location>
</feature>
<feature type="region of interest" description="Disordered" evidence="3">
    <location>
        <begin position="763"/>
        <end position="785"/>
    </location>
</feature>
<dbReference type="GeneID" id="119733794"/>
<dbReference type="Pfam" id="PF02194">
    <property type="entry name" value="PXA"/>
    <property type="match status" value="1"/>
</dbReference>
<dbReference type="PROSITE" id="PS50195">
    <property type="entry name" value="PX"/>
    <property type="match status" value="1"/>
</dbReference>
<keyword evidence="9" id="KW-1185">Reference proteome</keyword>
<protein>
    <recommendedName>
        <fullName evidence="10">Sorting nexin-25</fullName>
    </recommendedName>
</protein>
<evidence type="ECO:0000256" key="4">
    <source>
        <dbReference type="SAM" id="Phobius"/>
    </source>
</evidence>
<evidence type="ECO:0000256" key="2">
    <source>
        <dbReference type="SAM" id="Coils"/>
    </source>
</evidence>
<sequence>MGYLNMYTMGGLAAFLAVSYQLGFVRLTNVTSVLVYLGVTVVGFLMGFVMVAFSGKKRKPSVLASPSPAANILVNKVMEVLSRRQRRPRGTVISRNMDKAVKEVFDMIVKDFVMSWYTQLGQDTSEFTAALEEDMWEFLENLSKRLKNIDEVRFFTSDIVFKFNDHFAELRETTVKDCANPKAFLLHPCLISEEAEREFLRETVEVMLVLMLPAGIANSDTARHLLREIVTCGALKPAVDMVCDPYFVNSMLVSFLEQRESLAETHKRKYAYAASYEEFIKLINMCSDVQELQQIRYHIITEIMHATMIQDLKKARGPETDKSTKSSGKANLLRVRNLKRYINQCKVAKVQCERRLALRGGPEYQAYSRSTAGHHSRPLHDLRPQRVLTLDEILSDKVARAYLTNFLKKDGKDDLLNFWLAVEQLRDSKKPKDQHMYANEIYQTYLATTSAVKVDKAHIKGMTDFLAANRGPESFFSAQHQVYQLLDETYYPSFLVSESYGKLMAAVGEPTEKASTEALSPEVLEKKGFNTKVKPPQEELQTSETSFVEQTMSVVTKLQQVEERLGNKLQALSNLKSAHSADSKMQQMLEKEIEQLKLEKSTLETYIERTDLWSDQIGKWRADICSAQILEEGDTVIPYYVIVVHPIDPAISIPGWVVSRRLGDFHALQQRLKECSKWVGKMELPQYSRRPFKSVQQQDFLNSSKGTLQKYLTSVLQDETLRHSEVLYTFLVPTPECLKATVKEEKKEKKSMFSLASIFKSTAVEQEEDRGGDEAEGEDESTQDRWDSTAEPIYALISEVFELRGMFKWLRKKLIFFVQSTFGGTINKQLRETVEWIVSEPMIIYYIRTLQESVWPKGKLAPAWPVPSKEERDKMKKKAREKFLQYVPDFLQSLLGKTNSRLGAIKVFEAFQDTRTNKHLLYNLIELVLIEVCPELKDPKLLEHLEEEERKLQEQRMKEAEAVAKQRGEEDEEEDQDEETEEEGRRYGNVGEEKGNDIKEIMEDEVEEDGDGAAVDDEADDDGDDNDDDDDVNDSDNNEDEDDVDEVGVDSLEDADTIRGRTDAAVGKETGTVEDLGERVADMNGED</sequence>
<keyword evidence="4" id="KW-0472">Membrane</keyword>
<dbReference type="SMART" id="SM00315">
    <property type="entry name" value="RGS"/>
    <property type="match status" value="1"/>
</dbReference>
<feature type="compositionally biased region" description="Basic and acidic residues" evidence="3">
    <location>
        <begin position="953"/>
        <end position="968"/>
    </location>
</feature>
<dbReference type="InterPro" id="IPR001683">
    <property type="entry name" value="PX_dom"/>
</dbReference>
<evidence type="ECO:0000259" key="7">
    <source>
        <dbReference type="PROSITE" id="PS51207"/>
    </source>
</evidence>
<feature type="domain" description="PX" evidence="6">
    <location>
        <begin position="618"/>
        <end position="738"/>
    </location>
</feature>
<evidence type="ECO:0000259" key="6">
    <source>
        <dbReference type="PROSITE" id="PS50195"/>
    </source>
</evidence>
<dbReference type="PANTHER" id="PTHR22775:SF48">
    <property type="entry name" value="SORTING NEXIN-25"/>
    <property type="match status" value="1"/>
</dbReference>
<dbReference type="PRINTS" id="PR01301">
    <property type="entry name" value="RGSPROTEIN"/>
</dbReference>
<evidence type="ECO:0008006" key="10">
    <source>
        <dbReference type="Google" id="ProtNLM"/>
    </source>
</evidence>
<dbReference type="Gene3D" id="1.10.167.10">
    <property type="entry name" value="Regulator of G-protein Signalling 4, domain 2"/>
    <property type="match status" value="1"/>
</dbReference>
<dbReference type="PROSITE" id="PS51207">
    <property type="entry name" value="PXA"/>
    <property type="match status" value="1"/>
</dbReference>
<feature type="domain" description="RGS" evidence="5">
    <location>
        <begin position="389"/>
        <end position="504"/>
    </location>
</feature>
<dbReference type="InterPro" id="IPR013937">
    <property type="entry name" value="Sorting_nexin_C"/>
</dbReference>
<evidence type="ECO:0000256" key="1">
    <source>
        <dbReference type="ARBA" id="ARBA00010883"/>
    </source>
</evidence>
<dbReference type="OrthoDB" id="120967at2759"/>
<dbReference type="EnsemblMetazoa" id="XM_038207161.1">
    <property type="protein sequence ID" value="XP_038063089.1"/>
    <property type="gene ID" value="LOC119733794"/>
</dbReference>
<accession>A0A914AI72</accession>
<feature type="region of interest" description="Disordered" evidence="3">
    <location>
        <begin position="953"/>
        <end position="1087"/>
    </location>
</feature>
<dbReference type="InterPro" id="IPR016137">
    <property type="entry name" value="RGS"/>
</dbReference>
<dbReference type="EnsemblMetazoa" id="XM_038207160.1">
    <property type="protein sequence ID" value="XP_038063088.1"/>
    <property type="gene ID" value="LOC119733794"/>
</dbReference>
<dbReference type="InterPro" id="IPR036871">
    <property type="entry name" value="PX_dom_sf"/>
</dbReference>
<evidence type="ECO:0000256" key="3">
    <source>
        <dbReference type="SAM" id="MobiDB-lite"/>
    </source>
</evidence>
<feature type="coiled-coil region" evidence="2">
    <location>
        <begin position="558"/>
        <end position="606"/>
    </location>
</feature>
<comment type="similarity">
    <text evidence="1">Belongs to the sorting nexin family.</text>
</comment>
<reference evidence="8" key="1">
    <citation type="submission" date="2022-11" db="UniProtKB">
        <authorList>
            <consortium name="EnsemblMetazoa"/>
        </authorList>
    </citation>
    <scope>IDENTIFICATION</scope>
</reference>
<keyword evidence="4" id="KW-0812">Transmembrane</keyword>
<dbReference type="Gene3D" id="3.30.1520.10">
    <property type="entry name" value="Phox-like domain"/>
    <property type="match status" value="1"/>
</dbReference>
<feature type="transmembrane region" description="Helical" evidence="4">
    <location>
        <begin position="33"/>
        <end position="53"/>
    </location>
</feature>
<dbReference type="Pfam" id="PF08628">
    <property type="entry name" value="Nexin_C"/>
    <property type="match status" value="1"/>
</dbReference>
<dbReference type="Pfam" id="PF00615">
    <property type="entry name" value="RGS"/>
    <property type="match status" value="1"/>
</dbReference>